<evidence type="ECO:0000313" key="3">
    <source>
        <dbReference type="Proteomes" id="UP000763088"/>
    </source>
</evidence>
<proteinExistence type="predicted"/>
<dbReference type="InterPro" id="IPR053136">
    <property type="entry name" value="UTP_pyrophosphatase-like"/>
</dbReference>
<dbReference type="InterPro" id="IPR002725">
    <property type="entry name" value="YgjP-like_metallopeptidase"/>
</dbReference>
<evidence type="ECO:0000313" key="2">
    <source>
        <dbReference type="EMBL" id="MBE6265824.1"/>
    </source>
</evidence>
<accession>A0A928BSA8</accession>
<evidence type="ECO:0000259" key="1">
    <source>
        <dbReference type="Pfam" id="PF01863"/>
    </source>
</evidence>
<feature type="domain" description="YgjP-like metallopeptidase" evidence="1">
    <location>
        <begin position="12"/>
        <end position="63"/>
    </location>
</feature>
<protein>
    <submittedName>
        <fullName evidence="2">M48 family metallopeptidase</fullName>
    </submittedName>
</protein>
<reference evidence="2" key="1">
    <citation type="submission" date="2019-04" db="EMBL/GenBank/DDBJ databases">
        <title>Evolution of Biomass-Degrading Anaerobic Consortia Revealed by Metagenomics.</title>
        <authorList>
            <person name="Peng X."/>
        </authorList>
    </citation>
    <scope>NUCLEOTIDE SEQUENCE</scope>
    <source>
        <strain evidence="2">SIG141</strain>
    </source>
</reference>
<name>A0A928BSA8_XYLRU</name>
<comment type="caution">
    <text evidence="2">The sequence shown here is derived from an EMBL/GenBank/DDBJ whole genome shotgun (WGS) entry which is preliminary data.</text>
</comment>
<dbReference type="EMBL" id="SUYD01000005">
    <property type="protein sequence ID" value="MBE6265824.1"/>
    <property type="molecule type" value="Genomic_DNA"/>
</dbReference>
<dbReference type="PANTHER" id="PTHR30399:SF1">
    <property type="entry name" value="UTP PYROPHOSPHATASE"/>
    <property type="match status" value="1"/>
</dbReference>
<sequence length="183" mass="21533">MSIKVTYRFTSRLSMRIVKNGDVHVSAPIGLSKKKVLEFINAHRSWIIEARKRTEAKVQARRAFYNQLPLTTRRQTDEAKAKLKAIVEPLIKKHAAEMGVKPEAVTYKKMISRWGQCDVKSRKLCFSLYLLLLPDWCQEHVVVHELCHLLEPSHNARFYTLMTQYYPRWREARQHTRSLLNSQ</sequence>
<dbReference type="AlphaFoldDB" id="A0A928BSA8"/>
<feature type="domain" description="YgjP-like metallopeptidase" evidence="1">
    <location>
        <begin position="79"/>
        <end position="176"/>
    </location>
</feature>
<dbReference type="Proteomes" id="UP000763088">
    <property type="component" value="Unassembled WGS sequence"/>
</dbReference>
<dbReference type="Gene3D" id="3.30.2010.10">
    <property type="entry name" value="Metalloproteases ('zincins'), catalytic domain"/>
    <property type="match status" value="1"/>
</dbReference>
<dbReference type="Pfam" id="PF01863">
    <property type="entry name" value="YgjP-like"/>
    <property type="match status" value="2"/>
</dbReference>
<gene>
    <name evidence="2" type="ORF">E7102_05030</name>
</gene>
<dbReference type="CDD" id="cd07344">
    <property type="entry name" value="M48_yhfN_like"/>
    <property type="match status" value="1"/>
</dbReference>
<dbReference type="PANTHER" id="PTHR30399">
    <property type="entry name" value="UNCHARACTERIZED PROTEIN YGJP"/>
    <property type="match status" value="1"/>
</dbReference>
<organism evidence="2 3">
    <name type="scientific">Xylanibacter ruminicola</name>
    <name type="common">Prevotella ruminicola</name>
    <dbReference type="NCBI Taxonomy" id="839"/>
    <lineage>
        <taxon>Bacteria</taxon>
        <taxon>Pseudomonadati</taxon>
        <taxon>Bacteroidota</taxon>
        <taxon>Bacteroidia</taxon>
        <taxon>Bacteroidales</taxon>
        <taxon>Prevotellaceae</taxon>
        <taxon>Xylanibacter</taxon>
    </lineage>
</organism>